<accession>A0A5B8WLL9</accession>
<dbReference type="KEGG" id="vg:77936611"/>
<evidence type="ECO:0000313" key="1">
    <source>
        <dbReference type="EMBL" id="QED11492.1"/>
    </source>
</evidence>
<organism evidence="1 2">
    <name type="scientific">Arthrobacter phage Qui</name>
    <dbReference type="NCBI Taxonomy" id="2603260"/>
    <lineage>
        <taxon>Viruses</taxon>
        <taxon>Duplodnaviria</taxon>
        <taxon>Heunggongvirae</taxon>
        <taxon>Uroviricota</taxon>
        <taxon>Caudoviricetes</taxon>
        <taxon>Quivirus</taxon>
        <taxon>Quivirus qui</taxon>
    </lineage>
</organism>
<sequence>MRLFSRKSKAKSAILDDMSDEEVIHLRILNLVANSPLTLTRTTPDKVVIQVELDQQEFETRTGFVFSET</sequence>
<dbReference type="RefSeq" id="YP_010660367.1">
    <property type="nucleotide sequence ID" value="NC_070877.1"/>
</dbReference>
<dbReference type="Proteomes" id="UP000321915">
    <property type="component" value="Segment"/>
</dbReference>
<reference evidence="1 2" key="1">
    <citation type="submission" date="2019-07" db="EMBL/GenBank/DDBJ databases">
        <authorList>
            <person name="Abdullah A."/>
            <person name="Lima G.C."/>
            <person name="Cuneo C.K."/>
            <person name="Ennest D.C."/>
            <person name="Fritz K.J."/>
            <person name="Johnson B.T."/>
            <person name="Larson S.M."/>
            <person name="Lemunyete M.N."/>
            <person name="Murray M.B."/>
            <person name="Osmond D.E."/>
            <person name="Patras K.A."/>
            <person name="Ransibrahmanakul S."/>
            <person name="Simpson K.A."/>
            <person name="Thull B.S."/>
            <person name="Wetzel S."/>
            <person name="Bonilla J.A."/>
            <person name="Klyczek K."/>
            <person name="Garlena R.A."/>
            <person name="Russell D.A."/>
            <person name="Pope W.H."/>
            <person name="Jacobs-Sera D."/>
            <person name="Hatfull G.F."/>
        </authorList>
    </citation>
    <scope>NUCLEOTIDE SEQUENCE [LARGE SCALE GENOMIC DNA]</scope>
</reference>
<proteinExistence type="predicted"/>
<dbReference type="GeneID" id="77936611"/>
<protein>
    <submittedName>
        <fullName evidence="1">Uncharacterized protein</fullName>
    </submittedName>
</protein>
<keyword evidence="2" id="KW-1185">Reference proteome</keyword>
<evidence type="ECO:0000313" key="2">
    <source>
        <dbReference type="Proteomes" id="UP000321915"/>
    </source>
</evidence>
<gene>
    <name evidence="1" type="primary">1</name>
    <name evidence="1" type="ORF">SEA_QUI_1</name>
</gene>
<name>A0A5B8WLL9_9CAUD</name>
<dbReference type="EMBL" id="MN183282">
    <property type="protein sequence ID" value="QED11492.1"/>
    <property type="molecule type" value="Genomic_DNA"/>
</dbReference>